<feature type="compositionally biased region" description="Basic and acidic residues" evidence="1">
    <location>
        <begin position="18"/>
        <end position="29"/>
    </location>
</feature>
<protein>
    <submittedName>
        <fullName evidence="2">Uncharacterized protein</fullName>
    </submittedName>
</protein>
<dbReference type="PANTHER" id="PTHR34198:SF1">
    <property type="entry name" value="OS01G0104300 PROTEIN"/>
    <property type="match status" value="1"/>
</dbReference>
<evidence type="ECO:0000256" key="1">
    <source>
        <dbReference type="SAM" id="MobiDB-lite"/>
    </source>
</evidence>
<dbReference type="Proteomes" id="UP000317650">
    <property type="component" value="Chromosome 10"/>
</dbReference>
<comment type="caution">
    <text evidence="2">The sequence shown here is derived from an EMBL/GenBank/DDBJ whole genome shotgun (WGS) entry which is preliminary data.</text>
</comment>
<proteinExistence type="predicted"/>
<accession>A0A4V4H4J0</accession>
<name>A0A4V4H4J0_MUSBA</name>
<keyword evidence="3" id="KW-1185">Reference proteome</keyword>
<reference evidence="2 3" key="1">
    <citation type="journal article" date="2019" name="Nat. Plants">
        <title>Genome sequencing of Musa balbisiana reveals subgenome evolution and function divergence in polyploid bananas.</title>
        <authorList>
            <person name="Yao X."/>
        </authorList>
    </citation>
    <scope>NUCLEOTIDE SEQUENCE [LARGE SCALE GENOMIC DNA]</scope>
    <source>
        <strain evidence="3">cv. DH-PKW</strain>
        <tissue evidence="2">Leaves</tissue>
    </source>
</reference>
<dbReference type="PANTHER" id="PTHR34198">
    <property type="entry name" value="OS01G0175100 PROTEIN"/>
    <property type="match status" value="1"/>
</dbReference>
<evidence type="ECO:0000313" key="2">
    <source>
        <dbReference type="EMBL" id="THU52346.1"/>
    </source>
</evidence>
<feature type="region of interest" description="Disordered" evidence="1">
    <location>
        <begin position="1"/>
        <end position="107"/>
    </location>
</feature>
<organism evidence="2 3">
    <name type="scientific">Musa balbisiana</name>
    <name type="common">Banana</name>
    <dbReference type="NCBI Taxonomy" id="52838"/>
    <lineage>
        <taxon>Eukaryota</taxon>
        <taxon>Viridiplantae</taxon>
        <taxon>Streptophyta</taxon>
        <taxon>Embryophyta</taxon>
        <taxon>Tracheophyta</taxon>
        <taxon>Spermatophyta</taxon>
        <taxon>Magnoliopsida</taxon>
        <taxon>Liliopsida</taxon>
        <taxon>Zingiberales</taxon>
        <taxon>Musaceae</taxon>
        <taxon>Musa</taxon>
    </lineage>
</organism>
<dbReference type="AlphaFoldDB" id="A0A4V4H4J0"/>
<gene>
    <name evidence="2" type="ORF">C4D60_Mb10t03050</name>
</gene>
<evidence type="ECO:0000313" key="3">
    <source>
        <dbReference type="Proteomes" id="UP000317650"/>
    </source>
</evidence>
<feature type="region of interest" description="Disordered" evidence="1">
    <location>
        <begin position="123"/>
        <end position="147"/>
    </location>
</feature>
<dbReference type="EMBL" id="PYDT01000008">
    <property type="protein sequence ID" value="THU52346.1"/>
    <property type="molecule type" value="Genomic_DNA"/>
</dbReference>
<sequence length="147" mass="16240">MPRHTPLLPSSFHRKPSTKQEKRDRERARNGFWFGPHLDPAGSDPGEHGRRPRGAVGPAKTAGGGGNSWGSRCSGWSSEPDYIDGPATLRLPGKGPRRRRRETEQMETEAFHDVMYHSAIASRLASDLPRRPRPPGSEPNPSISICL</sequence>